<comment type="caution">
    <text evidence="1">The sequence shown here is derived from an EMBL/GenBank/DDBJ whole genome shotgun (WGS) entry which is preliminary data.</text>
</comment>
<sequence>MNYAGIVSLIRQTAEAILSENGGTGLFHYGQTPQHAQEGYNGPMPQIHLDPLQDSVDFGRGNTRVPITIGFLDQDTGESNASQQAAIIDRMVSISDRFMVALSEEDLFDDILATRKPIYGYGQARLTGMTVSFTISTPVALC</sequence>
<dbReference type="AlphaFoldDB" id="A0A5B6TE93"/>
<evidence type="ECO:0000313" key="1">
    <source>
        <dbReference type="EMBL" id="KAA3438486.1"/>
    </source>
</evidence>
<gene>
    <name evidence="1" type="ORF">FOA19_14725</name>
</gene>
<dbReference type="Proteomes" id="UP000324133">
    <property type="component" value="Unassembled WGS sequence"/>
</dbReference>
<proteinExistence type="predicted"/>
<keyword evidence="2" id="KW-1185">Reference proteome</keyword>
<dbReference type="OrthoDB" id="9847776at2"/>
<reference evidence="1 2" key="1">
    <citation type="submission" date="2019-07" db="EMBL/GenBank/DDBJ databases">
        <title>Rufibacter sp. nov., isolated from lake sediment.</title>
        <authorList>
            <person name="Qu J.-H."/>
        </authorList>
    </citation>
    <scope>NUCLEOTIDE SEQUENCE [LARGE SCALE GENOMIC DNA]</scope>
    <source>
        <strain evidence="1 2">NBS58-1</strain>
    </source>
</reference>
<evidence type="ECO:0008006" key="3">
    <source>
        <dbReference type="Google" id="ProtNLM"/>
    </source>
</evidence>
<dbReference type="RefSeq" id="WP_149091544.1">
    <property type="nucleotide sequence ID" value="NZ_VKKY01000002.1"/>
</dbReference>
<dbReference type="EMBL" id="VKKY01000002">
    <property type="protein sequence ID" value="KAA3438486.1"/>
    <property type="molecule type" value="Genomic_DNA"/>
</dbReference>
<organism evidence="1 2">
    <name type="scientific">Rufibacter hautae</name>
    <dbReference type="NCBI Taxonomy" id="2595005"/>
    <lineage>
        <taxon>Bacteria</taxon>
        <taxon>Pseudomonadati</taxon>
        <taxon>Bacteroidota</taxon>
        <taxon>Cytophagia</taxon>
        <taxon>Cytophagales</taxon>
        <taxon>Hymenobacteraceae</taxon>
        <taxon>Rufibacter</taxon>
    </lineage>
</organism>
<accession>A0A5B6TE93</accession>
<protein>
    <recommendedName>
        <fullName evidence="3">DUF3168 domain-containing protein</fullName>
    </recommendedName>
</protein>
<name>A0A5B6TE93_9BACT</name>
<evidence type="ECO:0000313" key="2">
    <source>
        <dbReference type="Proteomes" id="UP000324133"/>
    </source>
</evidence>